<dbReference type="AlphaFoldDB" id="A0ABD2MY75"/>
<name>A0ABD2MY75_9CUCU</name>
<organism evidence="1 2">
    <name type="scientific">Cryptolaemus montrouzieri</name>
    <dbReference type="NCBI Taxonomy" id="559131"/>
    <lineage>
        <taxon>Eukaryota</taxon>
        <taxon>Metazoa</taxon>
        <taxon>Ecdysozoa</taxon>
        <taxon>Arthropoda</taxon>
        <taxon>Hexapoda</taxon>
        <taxon>Insecta</taxon>
        <taxon>Pterygota</taxon>
        <taxon>Neoptera</taxon>
        <taxon>Endopterygota</taxon>
        <taxon>Coleoptera</taxon>
        <taxon>Polyphaga</taxon>
        <taxon>Cucujiformia</taxon>
        <taxon>Coccinelloidea</taxon>
        <taxon>Coccinellidae</taxon>
        <taxon>Scymninae</taxon>
        <taxon>Scymnini</taxon>
        <taxon>Cryptolaemus</taxon>
    </lineage>
</organism>
<gene>
    <name evidence="1" type="ORF">HHI36_021872</name>
</gene>
<accession>A0ABD2MY75</accession>
<dbReference type="Proteomes" id="UP001516400">
    <property type="component" value="Unassembled WGS sequence"/>
</dbReference>
<comment type="caution">
    <text evidence="1">The sequence shown here is derived from an EMBL/GenBank/DDBJ whole genome shotgun (WGS) entry which is preliminary data.</text>
</comment>
<protein>
    <submittedName>
        <fullName evidence="1">Uncharacterized protein</fullName>
    </submittedName>
</protein>
<proteinExistence type="predicted"/>
<sequence length="121" mass="13957">MNPIKTITFQGEMSCWRKTSLDGVVRNKIYKNIKTSATVSWKNNALEISTICQPIKYILKINIWAVYNHSANLTKRRGTLSCSSIIELHARSPFNQCKNQILASKKYFETSTTRPRHHSKQ</sequence>
<reference evidence="1 2" key="1">
    <citation type="journal article" date="2021" name="BMC Biol.">
        <title>Horizontally acquired antibacterial genes associated with adaptive radiation of ladybird beetles.</title>
        <authorList>
            <person name="Li H.S."/>
            <person name="Tang X.F."/>
            <person name="Huang Y.H."/>
            <person name="Xu Z.Y."/>
            <person name="Chen M.L."/>
            <person name="Du X.Y."/>
            <person name="Qiu B.Y."/>
            <person name="Chen P.T."/>
            <person name="Zhang W."/>
            <person name="Slipinski A."/>
            <person name="Escalona H.E."/>
            <person name="Waterhouse R.M."/>
            <person name="Zwick A."/>
            <person name="Pang H."/>
        </authorList>
    </citation>
    <scope>NUCLEOTIDE SEQUENCE [LARGE SCALE GENOMIC DNA]</scope>
    <source>
        <strain evidence="1">SYSU2018</strain>
    </source>
</reference>
<evidence type="ECO:0000313" key="1">
    <source>
        <dbReference type="EMBL" id="KAL3271388.1"/>
    </source>
</evidence>
<evidence type="ECO:0000313" key="2">
    <source>
        <dbReference type="Proteomes" id="UP001516400"/>
    </source>
</evidence>
<dbReference type="EMBL" id="JABFTP020000042">
    <property type="protein sequence ID" value="KAL3271388.1"/>
    <property type="molecule type" value="Genomic_DNA"/>
</dbReference>
<keyword evidence="2" id="KW-1185">Reference proteome</keyword>